<reference evidence="1 2" key="1">
    <citation type="submission" date="2020-05" db="EMBL/GenBank/DDBJ databases">
        <title>Identification and distribution of gene clusters putatively required for synthesis of sphingolipid metabolism inhibitors in phylogenetically diverse species of the filamentous fungus Fusarium.</title>
        <authorList>
            <person name="Kim H.-S."/>
            <person name="Busman M."/>
            <person name="Brown D.W."/>
            <person name="Divon H."/>
            <person name="Uhlig S."/>
            <person name="Proctor R.H."/>
        </authorList>
    </citation>
    <scope>NUCLEOTIDE SEQUENCE [LARGE SCALE GENOMIC DNA]</scope>
    <source>
        <strain evidence="1 2">NRRL 13617</strain>
    </source>
</reference>
<dbReference type="AlphaFoldDB" id="A0A8H5KAD5"/>
<organism evidence="1 2">
    <name type="scientific">Fusarium phyllophilum</name>
    <dbReference type="NCBI Taxonomy" id="47803"/>
    <lineage>
        <taxon>Eukaryota</taxon>
        <taxon>Fungi</taxon>
        <taxon>Dikarya</taxon>
        <taxon>Ascomycota</taxon>
        <taxon>Pezizomycotina</taxon>
        <taxon>Sordariomycetes</taxon>
        <taxon>Hypocreomycetidae</taxon>
        <taxon>Hypocreales</taxon>
        <taxon>Nectriaceae</taxon>
        <taxon>Fusarium</taxon>
        <taxon>Fusarium fujikuroi species complex</taxon>
    </lineage>
</organism>
<dbReference type="OrthoDB" id="5151549at2759"/>
<dbReference type="PANTHER" id="PTHR13593:SF113">
    <property type="entry name" value="SI:DKEY-266F7.9"/>
    <property type="match status" value="1"/>
</dbReference>
<sequence>MVTSAQFQFLNTWSKTIALQGIGENLQYPFPDLFYIRPQELTPTVEVAAGNFPTQSWIDLSFAGSLTRTLLGRYPYENGIRVLKGLPAQATGIVAPVDPGKILGWDFFILGLAGPGKLHETLNSVVNANKDSLVGFLNERPLTLELSDFTLEFTNIKVEHLGFPFAAVSKTDDRSPWKMDLMLSLSGEAHIDASRSAISIPFKNRNIKVTNLNIQIGMTIDTTKSTEKDPLVPNLFVHRFLCAMEKLEGLPGIDRVWSYLIPAYLNTNYNTQIKEKVNAKLAEFLSRQGAMARLQPLEGYKFTKTPDTPPSFEDYREWMSTPKIQGKKFCELKIPGTHNSAAYTFEREISPILEDGLKILLNFRRREAPPGHRIDDTKDIYIGSQAYEDLIDHITLLSQAHDETKNLKKQLEDGIRYLDLRIYWDGRTDDKRDYFIQHFLRGSRLDDLLKQVRDFVDEHSNSQEFIIVEFAQANFPGDVVSEHSKQVAAKVRDILGPSVYMPPDAPANPEPGNRYNFQDLKDICLSAITRGSPKVLFVSRNSCIYPHSILNVDDKSLQDPGEGSALYPYWFTQVPSNGEEVAHILLNTFNPSARIKNLRHTAYLNNATVETILNRKPPVWRYMMDWYTESKTKKLPVDLIIKANQ</sequence>
<name>A0A8H5KAD5_9HYPO</name>
<evidence type="ECO:0000313" key="1">
    <source>
        <dbReference type="EMBL" id="KAF5568021.1"/>
    </source>
</evidence>
<dbReference type="InterPro" id="IPR051057">
    <property type="entry name" value="PI-PLC_domain"/>
</dbReference>
<dbReference type="Gene3D" id="3.20.20.190">
    <property type="entry name" value="Phosphatidylinositol (PI) phosphodiesterase"/>
    <property type="match status" value="1"/>
</dbReference>
<dbReference type="Proteomes" id="UP000582016">
    <property type="component" value="Unassembled WGS sequence"/>
</dbReference>
<dbReference type="EMBL" id="JAAOAQ010000091">
    <property type="protein sequence ID" value="KAF5568021.1"/>
    <property type="molecule type" value="Genomic_DNA"/>
</dbReference>
<proteinExistence type="predicted"/>
<dbReference type="PANTHER" id="PTHR13593">
    <property type="match status" value="1"/>
</dbReference>
<protein>
    <submittedName>
        <fullName evidence="1">Pi-plc x domain-containing protein</fullName>
    </submittedName>
</protein>
<evidence type="ECO:0000313" key="2">
    <source>
        <dbReference type="Proteomes" id="UP000582016"/>
    </source>
</evidence>
<accession>A0A8H5KAD5</accession>
<dbReference type="SUPFAM" id="SSF51695">
    <property type="entry name" value="PLC-like phosphodiesterases"/>
    <property type="match status" value="1"/>
</dbReference>
<dbReference type="GO" id="GO:0006629">
    <property type="term" value="P:lipid metabolic process"/>
    <property type="evidence" value="ECO:0007669"/>
    <property type="project" value="InterPro"/>
</dbReference>
<keyword evidence="2" id="KW-1185">Reference proteome</keyword>
<comment type="caution">
    <text evidence="1">The sequence shown here is derived from an EMBL/GenBank/DDBJ whole genome shotgun (WGS) entry which is preliminary data.</text>
</comment>
<gene>
    <name evidence="1" type="ORF">FPHYL_2955</name>
</gene>
<dbReference type="InterPro" id="IPR017946">
    <property type="entry name" value="PLC-like_Pdiesterase_TIM-brl"/>
</dbReference>
<dbReference type="CDD" id="cd08557">
    <property type="entry name" value="PI-PLCc_bacteria_like"/>
    <property type="match status" value="1"/>
</dbReference>
<dbReference type="GO" id="GO:0008081">
    <property type="term" value="F:phosphoric diester hydrolase activity"/>
    <property type="evidence" value="ECO:0007669"/>
    <property type="project" value="InterPro"/>
</dbReference>